<evidence type="ECO:0000256" key="1">
    <source>
        <dbReference type="SAM" id="MobiDB-lite"/>
    </source>
</evidence>
<dbReference type="Proteomes" id="UP000054359">
    <property type="component" value="Unassembled WGS sequence"/>
</dbReference>
<protein>
    <submittedName>
        <fullName evidence="2">Uncharacterized protein</fullName>
    </submittedName>
</protein>
<dbReference type="OrthoDB" id="6425413at2759"/>
<reference evidence="2 3" key="1">
    <citation type="submission" date="2013-11" db="EMBL/GenBank/DDBJ databases">
        <title>Genome sequencing of Stegodyphus mimosarum.</title>
        <authorList>
            <person name="Bechsgaard J."/>
        </authorList>
    </citation>
    <scope>NUCLEOTIDE SEQUENCE [LARGE SCALE GENOMIC DNA]</scope>
</reference>
<evidence type="ECO:0000313" key="2">
    <source>
        <dbReference type="EMBL" id="KFM74970.1"/>
    </source>
</evidence>
<feature type="region of interest" description="Disordered" evidence="1">
    <location>
        <begin position="277"/>
        <end position="296"/>
    </location>
</feature>
<proteinExistence type="predicted"/>
<feature type="compositionally biased region" description="Polar residues" evidence="1">
    <location>
        <begin position="277"/>
        <end position="287"/>
    </location>
</feature>
<sequence length="433" mass="50250">MSEFEAYRGIFIQSNETSEDFIEDCISELQPLCFSRIKTVVPNNTGTGIQMYFEDEKTVETLLNRTELVVSGKRYDICPLVTHLTLHRVIPRTVHDVKKKLFDTLQRYIGPILKIIQLPATKKYPDVGSANWRVISDIPEFEALQVFQNLKKKNETGTEFFYTEAGLKLSFFCPKCKEDGHISQRCKMLFKRRIKPIADKPSVMNTRSNTSFQKDAVASTSAASNYKIRGQTSCEPIGQPGEACSSWMDKPSKRKSEDVQNTLRHYFEILTSSSQAVTTPPTRNIHSSLPVKSESQNPWRRNSVIGEIRILPNSRTEECIQNAGGTCRLSLPQLENFFNHVKGKKDILRILKMYQNMHKISEKELRQQLNEIVRLYYVSKLPETKEDKSLIRWLEYLIERLNKKRREFNKRESANLAKKIKREHIHKHTHTYT</sequence>
<gene>
    <name evidence="2" type="ORF">X975_20031</name>
</gene>
<accession>A0A087UC81</accession>
<organism evidence="2 3">
    <name type="scientific">Stegodyphus mimosarum</name>
    <name type="common">African social velvet spider</name>
    <dbReference type="NCBI Taxonomy" id="407821"/>
    <lineage>
        <taxon>Eukaryota</taxon>
        <taxon>Metazoa</taxon>
        <taxon>Ecdysozoa</taxon>
        <taxon>Arthropoda</taxon>
        <taxon>Chelicerata</taxon>
        <taxon>Arachnida</taxon>
        <taxon>Araneae</taxon>
        <taxon>Araneomorphae</taxon>
        <taxon>Entelegynae</taxon>
        <taxon>Eresoidea</taxon>
        <taxon>Eresidae</taxon>
        <taxon>Stegodyphus</taxon>
    </lineage>
</organism>
<keyword evidence="3" id="KW-1185">Reference proteome</keyword>
<dbReference type="EMBL" id="KK119175">
    <property type="protein sequence ID" value="KFM74970.1"/>
    <property type="molecule type" value="Genomic_DNA"/>
</dbReference>
<feature type="non-terminal residue" evidence="2">
    <location>
        <position position="433"/>
    </location>
</feature>
<evidence type="ECO:0000313" key="3">
    <source>
        <dbReference type="Proteomes" id="UP000054359"/>
    </source>
</evidence>
<name>A0A087UC81_STEMI</name>
<dbReference type="AlphaFoldDB" id="A0A087UC81"/>